<proteinExistence type="predicted"/>
<feature type="non-terminal residue" evidence="4">
    <location>
        <position position="1"/>
    </location>
</feature>
<sequence length="77" mass="8457">VEGITVLHSAVKHKRIDMVSLLLEAGANVDGKDWESKTALHYSLQPPCQDIRVACELLRCGASIEVRDKNGMTPLDL</sequence>
<evidence type="ECO:0000313" key="4">
    <source>
        <dbReference type="EMBL" id="EKX41337.1"/>
    </source>
</evidence>
<name>L1IZ46_GUITC</name>
<dbReference type="Pfam" id="PF12796">
    <property type="entry name" value="Ank_2"/>
    <property type="match status" value="1"/>
</dbReference>
<feature type="repeat" description="ANK" evidence="3">
    <location>
        <begin position="2"/>
        <end position="34"/>
    </location>
</feature>
<dbReference type="RefSeq" id="XP_005828317.1">
    <property type="nucleotide sequence ID" value="XM_005828260.1"/>
</dbReference>
<dbReference type="GeneID" id="17298058"/>
<reference evidence="4 6" key="1">
    <citation type="journal article" date="2012" name="Nature">
        <title>Algal genomes reveal evolutionary mosaicism and the fate of nucleomorphs.</title>
        <authorList>
            <consortium name="DOE Joint Genome Institute"/>
            <person name="Curtis B.A."/>
            <person name="Tanifuji G."/>
            <person name="Burki F."/>
            <person name="Gruber A."/>
            <person name="Irimia M."/>
            <person name="Maruyama S."/>
            <person name="Arias M.C."/>
            <person name="Ball S.G."/>
            <person name="Gile G.H."/>
            <person name="Hirakawa Y."/>
            <person name="Hopkins J.F."/>
            <person name="Kuo A."/>
            <person name="Rensing S.A."/>
            <person name="Schmutz J."/>
            <person name="Symeonidi A."/>
            <person name="Elias M."/>
            <person name="Eveleigh R.J."/>
            <person name="Herman E.K."/>
            <person name="Klute M.J."/>
            <person name="Nakayama T."/>
            <person name="Obornik M."/>
            <person name="Reyes-Prieto A."/>
            <person name="Armbrust E.V."/>
            <person name="Aves S.J."/>
            <person name="Beiko R.G."/>
            <person name="Coutinho P."/>
            <person name="Dacks J.B."/>
            <person name="Durnford D.G."/>
            <person name="Fast N.M."/>
            <person name="Green B.R."/>
            <person name="Grisdale C.J."/>
            <person name="Hempel F."/>
            <person name="Henrissat B."/>
            <person name="Hoppner M.P."/>
            <person name="Ishida K."/>
            <person name="Kim E."/>
            <person name="Koreny L."/>
            <person name="Kroth P.G."/>
            <person name="Liu Y."/>
            <person name="Malik S.B."/>
            <person name="Maier U.G."/>
            <person name="McRose D."/>
            <person name="Mock T."/>
            <person name="Neilson J.A."/>
            <person name="Onodera N.T."/>
            <person name="Poole A.M."/>
            <person name="Pritham E.J."/>
            <person name="Richards T.A."/>
            <person name="Rocap G."/>
            <person name="Roy S.W."/>
            <person name="Sarai C."/>
            <person name="Schaack S."/>
            <person name="Shirato S."/>
            <person name="Slamovits C.H."/>
            <person name="Spencer D.F."/>
            <person name="Suzuki S."/>
            <person name="Worden A.Z."/>
            <person name="Zauner S."/>
            <person name="Barry K."/>
            <person name="Bell C."/>
            <person name="Bharti A.K."/>
            <person name="Crow J.A."/>
            <person name="Grimwood J."/>
            <person name="Kramer R."/>
            <person name="Lindquist E."/>
            <person name="Lucas S."/>
            <person name="Salamov A."/>
            <person name="McFadden G.I."/>
            <person name="Lane C.E."/>
            <person name="Keeling P.J."/>
            <person name="Gray M.W."/>
            <person name="Grigoriev I.V."/>
            <person name="Archibald J.M."/>
        </authorList>
    </citation>
    <scope>NUCLEOTIDE SEQUENCE</scope>
    <source>
        <strain evidence="4 6">CCMP2712</strain>
    </source>
</reference>
<dbReference type="KEGG" id="gtt:GUITHDRAFT_53137"/>
<dbReference type="PANTHER" id="PTHR24161">
    <property type="entry name" value="ANK_REP_REGION DOMAIN-CONTAINING PROTEIN-RELATED"/>
    <property type="match status" value="1"/>
</dbReference>
<dbReference type="PROSITE" id="PS50297">
    <property type="entry name" value="ANK_REP_REGION"/>
    <property type="match status" value="1"/>
</dbReference>
<evidence type="ECO:0000313" key="6">
    <source>
        <dbReference type="Proteomes" id="UP000011087"/>
    </source>
</evidence>
<dbReference type="Proteomes" id="UP000011087">
    <property type="component" value="Unassembled WGS sequence"/>
</dbReference>
<dbReference type="EnsemblProtists" id="EKX41337">
    <property type="protein sequence ID" value="EKX41337"/>
    <property type="gene ID" value="GUITHDRAFT_53137"/>
</dbReference>
<reference evidence="5" key="3">
    <citation type="submission" date="2015-06" db="UniProtKB">
        <authorList>
            <consortium name="EnsemblProtists"/>
        </authorList>
    </citation>
    <scope>IDENTIFICATION</scope>
</reference>
<organism evidence="4">
    <name type="scientific">Guillardia theta (strain CCMP2712)</name>
    <name type="common">Cryptophyte</name>
    <dbReference type="NCBI Taxonomy" id="905079"/>
    <lineage>
        <taxon>Eukaryota</taxon>
        <taxon>Cryptophyceae</taxon>
        <taxon>Pyrenomonadales</taxon>
        <taxon>Geminigeraceae</taxon>
        <taxon>Guillardia</taxon>
    </lineage>
</organism>
<dbReference type="EMBL" id="JH993024">
    <property type="protein sequence ID" value="EKX41337.1"/>
    <property type="molecule type" value="Genomic_DNA"/>
</dbReference>
<dbReference type="HOGENOM" id="CLU_000134_45_2_1"/>
<dbReference type="Gene3D" id="1.25.40.20">
    <property type="entry name" value="Ankyrin repeat-containing domain"/>
    <property type="match status" value="1"/>
</dbReference>
<dbReference type="SUPFAM" id="SSF48403">
    <property type="entry name" value="Ankyrin repeat"/>
    <property type="match status" value="1"/>
</dbReference>
<keyword evidence="6" id="KW-1185">Reference proteome</keyword>
<dbReference type="AlphaFoldDB" id="L1IZ46"/>
<dbReference type="PROSITE" id="PS50088">
    <property type="entry name" value="ANK_REPEAT"/>
    <property type="match status" value="1"/>
</dbReference>
<gene>
    <name evidence="4" type="ORF">GUITHDRAFT_53137</name>
</gene>
<accession>L1IZ46</accession>
<dbReference type="InterPro" id="IPR002110">
    <property type="entry name" value="Ankyrin_rpt"/>
</dbReference>
<dbReference type="InterPro" id="IPR036770">
    <property type="entry name" value="Ankyrin_rpt-contain_sf"/>
</dbReference>
<dbReference type="PANTHER" id="PTHR24161:SF85">
    <property type="entry name" value="PALMITOYLTRANSFERASE HIP14"/>
    <property type="match status" value="1"/>
</dbReference>
<dbReference type="OrthoDB" id="194358at2759"/>
<evidence type="ECO:0000256" key="1">
    <source>
        <dbReference type="ARBA" id="ARBA00022737"/>
    </source>
</evidence>
<feature type="non-terminal residue" evidence="4">
    <location>
        <position position="77"/>
    </location>
</feature>
<evidence type="ECO:0000256" key="2">
    <source>
        <dbReference type="ARBA" id="ARBA00023043"/>
    </source>
</evidence>
<dbReference type="SMART" id="SM00248">
    <property type="entry name" value="ANK"/>
    <property type="match status" value="2"/>
</dbReference>
<keyword evidence="1" id="KW-0677">Repeat</keyword>
<dbReference type="STRING" id="905079.L1IZ46"/>
<evidence type="ECO:0000313" key="5">
    <source>
        <dbReference type="EnsemblProtists" id="EKX41337"/>
    </source>
</evidence>
<keyword evidence="2 3" id="KW-0040">ANK repeat</keyword>
<protein>
    <submittedName>
        <fullName evidence="4 5">Uncharacterized protein</fullName>
    </submittedName>
</protein>
<dbReference type="PaxDb" id="55529-EKX41337"/>
<evidence type="ECO:0000256" key="3">
    <source>
        <dbReference type="PROSITE-ProRule" id="PRU00023"/>
    </source>
</evidence>
<reference evidence="6" key="2">
    <citation type="submission" date="2012-11" db="EMBL/GenBank/DDBJ databases">
        <authorList>
            <person name="Kuo A."/>
            <person name="Curtis B.A."/>
            <person name="Tanifuji G."/>
            <person name="Burki F."/>
            <person name="Gruber A."/>
            <person name="Irimia M."/>
            <person name="Maruyama S."/>
            <person name="Arias M.C."/>
            <person name="Ball S.G."/>
            <person name="Gile G.H."/>
            <person name="Hirakawa Y."/>
            <person name="Hopkins J.F."/>
            <person name="Rensing S.A."/>
            <person name="Schmutz J."/>
            <person name="Symeonidi A."/>
            <person name="Elias M."/>
            <person name="Eveleigh R.J."/>
            <person name="Herman E.K."/>
            <person name="Klute M.J."/>
            <person name="Nakayama T."/>
            <person name="Obornik M."/>
            <person name="Reyes-Prieto A."/>
            <person name="Armbrust E.V."/>
            <person name="Aves S.J."/>
            <person name="Beiko R.G."/>
            <person name="Coutinho P."/>
            <person name="Dacks J.B."/>
            <person name="Durnford D.G."/>
            <person name="Fast N.M."/>
            <person name="Green B.R."/>
            <person name="Grisdale C."/>
            <person name="Hempe F."/>
            <person name="Henrissat B."/>
            <person name="Hoppner M.P."/>
            <person name="Ishida K.-I."/>
            <person name="Kim E."/>
            <person name="Koreny L."/>
            <person name="Kroth P.G."/>
            <person name="Liu Y."/>
            <person name="Malik S.-B."/>
            <person name="Maier U.G."/>
            <person name="McRose D."/>
            <person name="Mock T."/>
            <person name="Neilson J.A."/>
            <person name="Onodera N.T."/>
            <person name="Poole A.M."/>
            <person name="Pritham E.J."/>
            <person name="Richards T.A."/>
            <person name="Rocap G."/>
            <person name="Roy S.W."/>
            <person name="Sarai C."/>
            <person name="Schaack S."/>
            <person name="Shirato S."/>
            <person name="Slamovits C.H."/>
            <person name="Spencer D.F."/>
            <person name="Suzuki S."/>
            <person name="Worden A.Z."/>
            <person name="Zauner S."/>
            <person name="Barry K."/>
            <person name="Bell C."/>
            <person name="Bharti A.K."/>
            <person name="Crow J.A."/>
            <person name="Grimwood J."/>
            <person name="Kramer R."/>
            <person name="Lindquist E."/>
            <person name="Lucas S."/>
            <person name="Salamov A."/>
            <person name="McFadden G.I."/>
            <person name="Lane C.E."/>
            <person name="Keeling P.J."/>
            <person name="Gray M.W."/>
            <person name="Grigoriev I.V."/>
            <person name="Archibald J.M."/>
        </authorList>
    </citation>
    <scope>NUCLEOTIDE SEQUENCE</scope>
    <source>
        <strain evidence="6">CCMP2712</strain>
    </source>
</reference>